<dbReference type="EMBL" id="WUBL01000269">
    <property type="protein sequence ID" value="KAF2962819.1"/>
    <property type="molecule type" value="Genomic_DNA"/>
</dbReference>
<dbReference type="InterPro" id="IPR052833">
    <property type="entry name" value="Telomeric_DNA-bd_trans-reg"/>
</dbReference>
<dbReference type="Proteomes" id="UP000481858">
    <property type="component" value="Unassembled WGS sequence"/>
</dbReference>
<feature type="compositionally biased region" description="Low complexity" evidence="4">
    <location>
        <begin position="803"/>
        <end position="816"/>
    </location>
</feature>
<dbReference type="FunFam" id="1.10.10.60:FF:000137">
    <property type="entry name" value="MYB DNA binding protein"/>
    <property type="match status" value="1"/>
</dbReference>
<accession>A0A7C8ISF2</accession>
<dbReference type="AlphaFoldDB" id="A0A7C8ISF2"/>
<feature type="region of interest" description="Disordered" evidence="4">
    <location>
        <begin position="597"/>
        <end position="625"/>
    </location>
</feature>
<feature type="compositionally biased region" description="Pro residues" evidence="4">
    <location>
        <begin position="123"/>
        <end position="141"/>
    </location>
</feature>
<feature type="compositionally biased region" description="Basic and acidic residues" evidence="4">
    <location>
        <begin position="610"/>
        <end position="625"/>
    </location>
</feature>
<evidence type="ECO:0000259" key="5">
    <source>
        <dbReference type="PROSITE" id="PS51294"/>
    </source>
</evidence>
<dbReference type="PROSITE" id="PS51294">
    <property type="entry name" value="HTH_MYB"/>
    <property type="match status" value="1"/>
</dbReference>
<dbReference type="InParanoid" id="A0A7C8ISF2"/>
<dbReference type="Pfam" id="PF08558">
    <property type="entry name" value="TRF"/>
    <property type="match status" value="1"/>
</dbReference>
<dbReference type="GO" id="GO:0010833">
    <property type="term" value="P:telomere maintenance via telomere lengthening"/>
    <property type="evidence" value="ECO:0007669"/>
    <property type="project" value="TreeGrafter"/>
</dbReference>
<dbReference type="InterPro" id="IPR013867">
    <property type="entry name" value="Telomere_rpt-bd_fac_dimer_dom"/>
</dbReference>
<feature type="region of interest" description="Disordered" evidence="4">
    <location>
        <begin position="41"/>
        <end position="89"/>
    </location>
</feature>
<proteinExistence type="predicted"/>
<feature type="compositionally biased region" description="Polar residues" evidence="4">
    <location>
        <begin position="763"/>
        <end position="779"/>
    </location>
</feature>
<keyword evidence="2" id="KW-0539">Nucleus</keyword>
<dbReference type="PANTHER" id="PTHR47807">
    <property type="entry name" value="PROTEIN TBF1"/>
    <property type="match status" value="1"/>
</dbReference>
<dbReference type="GO" id="GO:0042803">
    <property type="term" value="F:protein homodimerization activity"/>
    <property type="evidence" value="ECO:0007669"/>
    <property type="project" value="InterPro"/>
</dbReference>
<dbReference type="OrthoDB" id="3366990at2759"/>
<feature type="compositionally biased region" description="Polar residues" evidence="4">
    <location>
        <begin position="527"/>
        <end position="551"/>
    </location>
</feature>
<feature type="compositionally biased region" description="Polar residues" evidence="4">
    <location>
        <begin position="735"/>
        <end position="754"/>
    </location>
</feature>
<evidence type="ECO:0000256" key="2">
    <source>
        <dbReference type="ARBA" id="ARBA00023242"/>
    </source>
</evidence>
<dbReference type="InterPro" id="IPR009057">
    <property type="entry name" value="Homeodomain-like_sf"/>
</dbReference>
<keyword evidence="1" id="KW-0238">DNA-binding</keyword>
<dbReference type="SMART" id="SM00717">
    <property type="entry name" value="SANT"/>
    <property type="match status" value="1"/>
</dbReference>
<keyword evidence="3" id="KW-0131">Cell cycle</keyword>
<name>A0A7C8ISF2_9PEZI</name>
<protein>
    <recommendedName>
        <fullName evidence="5">HTH myb-type domain-containing protein</fullName>
    </recommendedName>
</protein>
<feature type="region of interest" description="Disordered" evidence="4">
    <location>
        <begin position="110"/>
        <end position="147"/>
    </location>
</feature>
<feature type="region of interest" description="Disordered" evidence="4">
    <location>
        <begin position="173"/>
        <end position="201"/>
    </location>
</feature>
<feature type="region of interest" description="Disordered" evidence="4">
    <location>
        <begin position="735"/>
        <end position="855"/>
    </location>
</feature>
<feature type="compositionally biased region" description="Low complexity" evidence="4">
    <location>
        <begin position="552"/>
        <end position="567"/>
    </location>
</feature>
<reference evidence="6 7" key="1">
    <citation type="submission" date="2019-12" db="EMBL/GenBank/DDBJ databases">
        <title>Draft genome sequence of the ascomycete Xylaria multiplex DSM 110363.</title>
        <authorList>
            <person name="Buettner E."/>
            <person name="Kellner H."/>
        </authorList>
    </citation>
    <scope>NUCLEOTIDE SEQUENCE [LARGE SCALE GENOMIC DNA]</scope>
    <source>
        <strain evidence="6 7">DSM 110363</strain>
    </source>
</reference>
<feature type="compositionally biased region" description="Basic and acidic residues" evidence="4">
    <location>
        <begin position="70"/>
        <end position="83"/>
    </location>
</feature>
<dbReference type="GO" id="GO:0003691">
    <property type="term" value="F:double-stranded telomeric DNA binding"/>
    <property type="evidence" value="ECO:0007669"/>
    <property type="project" value="TreeGrafter"/>
</dbReference>
<evidence type="ECO:0000256" key="3">
    <source>
        <dbReference type="ARBA" id="ARBA00023306"/>
    </source>
</evidence>
<dbReference type="SUPFAM" id="SSF46689">
    <property type="entry name" value="Homeodomain-like"/>
    <property type="match status" value="1"/>
</dbReference>
<evidence type="ECO:0000313" key="7">
    <source>
        <dbReference type="Proteomes" id="UP000481858"/>
    </source>
</evidence>
<evidence type="ECO:0000313" key="6">
    <source>
        <dbReference type="EMBL" id="KAF2962819.1"/>
    </source>
</evidence>
<feature type="region of interest" description="Disordered" evidence="4">
    <location>
        <begin position="872"/>
        <end position="905"/>
    </location>
</feature>
<keyword evidence="7" id="KW-1185">Reference proteome</keyword>
<organism evidence="6 7">
    <name type="scientific">Xylaria multiplex</name>
    <dbReference type="NCBI Taxonomy" id="323545"/>
    <lineage>
        <taxon>Eukaryota</taxon>
        <taxon>Fungi</taxon>
        <taxon>Dikarya</taxon>
        <taxon>Ascomycota</taxon>
        <taxon>Pezizomycotina</taxon>
        <taxon>Sordariomycetes</taxon>
        <taxon>Xylariomycetidae</taxon>
        <taxon>Xylariales</taxon>
        <taxon>Xylariaceae</taxon>
        <taxon>Xylaria</taxon>
    </lineage>
</organism>
<gene>
    <name evidence="6" type="ORF">GQX73_g10749</name>
</gene>
<evidence type="ECO:0000256" key="1">
    <source>
        <dbReference type="ARBA" id="ARBA00023125"/>
    </source>
</evidence>
<dbReference type="PANTHER" id="PTHR47807:SF1">
    <property type="entry name" value="PROTEIN TBF1"/>
    <property type="match status" value="1"/>
</dbReference>
<feature type="compositionally biased region" description="Pro residues" evidence="4">
    <location>
        <begin position="783"/>
        <end position="794"/>
    </location>
</feature>
<feature type="domain" description="HTH myb-type" evidence="5">
    <location>
        <begin position="619"/>
        <end position="671"/>
    </location>
</feature>
<evidence type="ECO:0000256" key="4">
    <source>
        <dbReference type="SAM" id="MobiDB-lite"/>
    </source>
</evidence>
<feature type="region of interest" description="Disordered" evidence="4">
    <location>
        <begin position="527"/>
        <end position="570"/>
    </location>
</feature>
<dbReference type="InterPro" id="IPR001005">
    <property type="entry name" value="SANT/Myb"/>
</dbReference>
<dbReference type="Gene3D" id="1.10.10.60">
    <property type="entry name" value="Homeodomain-like"/>
    <property type="match status" value="1"/>
</dbReference>
<sequence>MADVEAAIAAAMSAAAPSAPPMSPIIKTEPFSGDAMVIDCELPLPMNSPEASQSPLKRSRSPNDGQAIDGDEHRDEKRMKTEPVADNELDEIARMVQAAQASVMGFLSAPAPNIEHEPEPEPEPINQPRPQPQPQPQPHPQPELESNPRIEQSDEIFETTEHEQVKIESALEAALGQQRSPSRDVEPRPDTLWSNPRDYTPLSEQTLEDTVATLTSDPESDITKEYGVLRGAFDLQRRQLLLPQDVMTPFLDAGKLGIKDQTREVIRIANLASTCASIFGTNEITLEEVNNHFLRIFVPEGRGLSHDAAELYLGLKTQLFLAVLEGDLEKTKDQMLEELFVTDVERSLRAHHPGLPLTTSELDFIANSKARKAMLLIASAPTDSIYALSKQFTYEAFLDTLSTYLNDNINSIQTQVSSEIEVKAPTESPSPVDNATHDLTSEFDLNAAIAEASRAAAQGALQPSADEATTFDDLSAFLTENVSRAVEQSRQAAASIELPSSIASAAESASRATALALESIARNQYHPTALPHSSNQTQSSTGHHSYQPQQAQNSSQYFSYHQQQQQQPVANVQTNYQTPSDHLPPNQTDSTPALYERARQAAAARSSTHARREGSHSTRRPWSPEEEKALMMGLDMVKGPHWSQILSLFGPNGSISQILADRTQVQLKDKARNLKLFFLKTNSEMPYYLQCVTGELKTRAPTQAARKEAEEKARMNSEEHQAHMNGILALAGGLQNNSAQRPNPSTTMPSSAIPQQPLHHPHINQNTSGLSRQPSQPMVSAQPPRPVIPAPQPVSLPTLTPTSQQQHAQPPSVQQSTPRPDNPPAAQVPLKLEEQTGQQQEAPIAPETASLPDHSGLSIEDQALLSLKAAMEGESAAAAAAAAAQSTTPFIKQEGHIGHNGSPIV</sequence>
<dbReference type="CDD" id="cd11660">
    <property type="entry name" value="SANT_TRF"/>
    <property type="match status" value="1"/>
</dbReference>
<dbReference type="InterPro" id="IPR017930">
    <property type="entry name" value="Myb_dom"/>
</dbReference>
<comment type="caution">
    <text evidence="6">The sequence shown here is derived from an EMBL/GenBank/DDBJ whole genome shotgun (WGS) entry which is preliminary data.</text>
</comment>